<reference evidence="1 2" key="1">
    <citation type="journal article" date="2018" name="Front. Plant Sci.">
        <title>Red Clover (Trifolium pratense) and Zigzag Clover (T. medium) - A Picture of Genomic Similarities and Differences.</title>
        <authorList>
            <person name="Dluhosova J."/>
            <person name="Istvanek J."/>
            <person name="Nedelnik J."/>
            <person name="Repkova J."/>
        </authorList>
    </citation>
    <scope>NUCLEOTIDE SEQUENCE [LARGE SCALE GENOMIC DNA]</scope>
    <source>
        <strain evidence="2">cv. 10/8</strain>
        <tissue evidence="1">Leaf</tissue>
    </source>
</reference>
<sequence length="79" mass="9073">MLKWLYLDDCKKLVSLTELPPSVLYLKAVNCTYLDTDYTQRLLLENMLQAFSKDTPNENEGVDAISFFPGAQVPCMFDF</sequence>
<organism evidence="1 2">
    <name type="scientific">Trifolium medium</name>
    <dbReference type="NCBI Taxonomy" id="97028"/>
    <lineage>
        <taxon>Eukaryota</taxon>
        <taxon>Viridiplantae</taxon>
        <taxon>Streptophyta</taxon>
        <taxon>Embryophyta</taxon>
        <taxon>Tracheophyta</taxon>
        <taxon>Spermatophyta</taxon>
        <taxon>Magnoliopsida</taxon>
        <taxon>eudicotyledons</taxon>
        <taxon>Gunneridae</taxon>
        <taxon>Pentapetalae</taxon>
        <taxon>rosids</taxon>
        <taxon>fabids</taxon>
        <taxon>Fabales</taxon>
        <taxon>Fabaceae</taxon>
        <taxon>Papilionoideae</taxon>
        <taxon>50 kb inversion clade</taxon>
        <taxon>NPAAA clade</taxon>
        <taxon>Hologalegina</taxon>
        <taxon>IRL clade</taxon>
        <taxon>Trifolieae</taxon>
        <taxon>Trifolium</taxon>
    </lineage>
</organism>
<keyword evidence="2" id="KW-1185">Reference proteome</keyword>
<dbReference type="Proteomes" id="UP000265520">
    <property type="component" value="Unassembled WGS sequence"/>
</dbReference>
<dbReference type="EMBL" id="LXQA010234664">
    <property type="protein sequence ID" value="MCI36532.1"/>
    <property type="molecule type" value="Genomic_DNA"/>
</dbReference>
<name>A0A392RK36_9FABA</name>
<proteinExistence type="predicted"/>
<feature type="non-terminal residue" evidence="1">
    <location>
        <position position="79"/>
    </location>
</feature>
<accession>A0A392RK36</accession>
<dbReference type="AlphaFoldDB" id="A0A392RK36"/>
<evidence type="ECO:0000313" key="1">
    <source>
        <dbReference type="EMBL" id="MCI36532.1"/>
    </source>
</evidence>
<evidence type="ECO:0000313" key="2">
    <source>
        <dbReference type="Proteomes" id="UP000265520"/>
    </source>
</evidence>
<comment type="caution">
    <text evidence="1">The sequence shown here is derived from an EMBL/GenBank/DDBJ whole genome shotgun (WGS) entry which is preliminary data.</text>
</comment>
<protein>
    <submittedName>
        <fullName evidence="1">Putative disease resistance protein (TIR-NBS-LRR class)</fullName>
    </submittedName>
</protein>